<dbReference type="Pfam" id="PF13671">
    <property type="entry name" value="AAA_33"/>
    <property type="match status" value="1"/>
</dbReference>
<evidence type="ECO:0000313" key="2">
    <source>
        <dbReference type="Proteomes" id="UP001589793"/>
    </source>
</evidence>
<comment type="caution">
    <text evidence="1">The sequence shown here is derived from an EMBL/GenBank/DDBJ whole genome shotgun (WGS) entry which is preliminary data.</text>
</comment>
<evidence type="ECO:0000313" key="1">
    <source>
        <dbReference type="EMBL" id="MFC0675317.1"/>
    </source>
</evidence>
<dbReference type="EMBL" id="JBHLSV010000022">
    <property type="protein sequence ID" value="MFC0675317.1"/>
    <property type="molecule type" value="Genomic_DNA"/>
</dbReference>
<sequence>MTAAPPLVIIRGNSASGKSTIARRVQRDLPRGRVAVIGQDHVRREMLRERESAHSPTPGLITVIARHCLSIGRITVVEGIFGREWYGPMFADLIAEHRGPVLAYYLDVSLAETLRRHTGKPIAHEVAAADVASWYRVRDVLGTEGEVVFDEEQSEDAMVARILADLDAVAAGA</sequence>
<dbReference type="SUPFAM" id="SSF52540">
    <property type="entry name" value="P-loop containing nucleoside triphosphate hydrolases"/>
    <property type="match status" value="1"/>
</dbReference>
<protein>
    <submittedName>
        <fullName evidence="1">AAA family ATPase</fullName>
    </submittedName>
</protein>
<dbReference type="Proteomes" id="UP001589793">
    <property type="component" value="Unassembled WGS sequence"/>
</dbReference>
<dbReference type="RefSeq" id="WP_376982245.1">
    <property type="nucleotide sequence ID" value="NZ_JBHLSV010000022.1"/>
</dbReference>
<organism evidence="1 2">
    <name type="scientific">Brachybacterium hainanense</name>
    <dbReference type="NCBI Taxonomy" id="1541174"/>
    <lineage>
        <taxon>Bacteria</taxon>
        <taxon>Bacillati</taxon>
        <taxon>Actinomycetota</taxon>
        <taxon>Actinomycetes</taxon>
        <taxon>Micrococcales</taxon>
        <taxon>Dermabacteraceae</taxon>
        <taxon>Brachybacterium</taxon>
    </lineage>
</organism>
<keyword evidence="2" id="KW-1185">Reference proteome</keyword>
<proteinExistence type="predicted"/>
<gene>
    <name evidence="1" type="ORF">ACFFF6_15235</name>
</gene>
<accession>A0ABV6REA2</accession>
<dbReference type="InterPro" id="IPR027417">
    <property type="entry name" value="P-loop_NTPase"/>
</dbReference>
<dbReference type="Gene3D" id="3.40.50.300">
    <property type="entry name" value="P-loop containing nucleotide triphosphate hydrolases"/>
    <property type="match status" value="1"/>
</dbReference>
<name>A0ABV6REA2_9MICO</name>
<reference evidence="1 2" key="1">
    <citation type="submission" date="2024-09" db="EMBL/GenBank/DDBJ databases">
        <authorList>
            <person name="Sun Q."/>
            <person name="Mori K."/>
        </authorList>
    </citation>
    <scope>NUCLEOTIDE SEQUENCE [LARGE SCALE GENOMIC DNA]</scope>
    <source>
        <strain evidence="1 2">CICC 10874</strain>
    </source>
</reference>